<dbReference type="InterPro" id="IPR002549">
    <property type="entry name" value="AI-2E-like"/>
</dbReference>
<feature type="transmembrane region" description="Helical" evidence="8">
    <location>
        <begin position="286"/>
        <end position="307"/>
    </location>
</feature>
<dbReference type="Proteomes" id="UP000268059">
    <property type="component" value="Chromosome"/>
</dbReference>
<proteinExistence type="inferred from homology"/>
<dbReference type="GO" id="GO:0005886">
    <property type="term" value="C:plasma membrane"/>
    <property type="evidence" value="ECO:0007669"/>
    <property type="project" value="UniProtKB-SubCell"/>
</dbReference>
<feature type="transmembrane region" description="Helical" evidence="8">
    <location>
        <begin position="30"/>
        <end position="56"/>
    </location>
</feature>
<dbReference type="InParanoid" id="A0A3G9J477"/>
<dbReference type="PANTHER" id="PTHR21716">
    <property type="entry name" value="TRANSMEMBRANE PROTEIN"/>
    <property type="match status" value="1"/>
</dbReference>
<keyword evidence="3" id="KW-0813">Transport</keyword>
<keyword evidence="6 8" id="KW-1133">Transmembrane helix</keyword>
<keyword evidence="5 8" id="KW-0812">Transmembrane</keyword>
<sequence length="375" mass="40616">MKEVKKYLPAGFVVFLLYLVYLYWKPLIGFIGTILGAATPLFIGLIIAYIVNVVMIRFEALYKKIFKGKCDGARRPLCIILSFASVIAVIALVTAIVMPQVINAVTVIVKNGASSLTPYLKKLEKYPQIAQYAQSLQASLTHASSSVSKQSSDIIHGVLTGATGAFSNVVKAISSVFSVLSACLFGFIFSLYLLGSKEKLQHQLGILIKTYIPKGYDGILHVANVFNHAFSNFIVCKAIDGLSLGVMTTIGCLIFHFPYAIMVGVIIGVTALVPIIGAYVGAAISAFLIFIANPIKALYFLIFYVILQQIDDNIIYPRIVGSSLGLPAIWILGAVTVFGGVFGFVGMLIGVPITSGLYTLLKEDVIRRRQKAEVQ</sequence>
<evidence type="ECO:0000256" key="3">
    <source>
        <dbReference type="ARBA" id="ARBA00022448"/>
    </source>
</evidence>
<evidence type="ECO:0000256" key="5">
    <source>
        <dbReference type="ARBA" id="ARBA00022692"/>
    </source>
</evidence>
<evidence type="ECO:0000256" key="6">
    <source>
        <dbReference type="ARBA" id="ARBA00022989"/>
    </source>
</evidence>
<evidence type="ECO:0000313" key="9">
    <source>
        <dbReference type="EMBL" id="BBH25556.1"/>
    </source>
</evidence>
<accession>A0A3G9J477</accession>
<comment type="subcellular location">
    <subcellularLocation>
        <location evidence="1">Cell membrane</location>
        <topology evidence="1">Multi-pass membrane protein</topology>
    </subcellularLocation>
</comment>
<feature type="transmembrane region" description="Helical" evidence="8">
    <location>
        <begin position="344"/>
        <end position="361"/>
    </location>
</feature>
<keyword evidence="4" id="KW-1003">Cell membrane</keyword>
<organism evidence="9 10">
    <name type="scientific">Intestinibaculum porci</name>
    <dbReference type="NCBI Taxonomy" id="2487118"/>
    <lineage>
        <taxon>Bacteria</taxon>
        <taxon>Bacillati</taxon>
        <taxon>Bacillota</taxon>
        <taxon>Erysipelotrichia</taxon>
        <taxon>Erysipelotrichales</taxon>
        <taxon>Erysipelotrichaceae</taxon>
        <taxon>Intestinibaculum</taxon>
    </lineage>
</organism>
<dbReference type="FunCoup" id="A0A3G9J477">
    <property type="interactions" value="342"/>
</dbReference>
<comment type="similarity">
    <text evidence="2">Belongs to the autoinducer-2 exporter (AI-2E) (TC 2.A.86) family.</text>
</comment>
<keyword evidence="7 8" id="KW-0472">Membrane</keyword>
<dbReference type="Pfam" id="PF01594">
    <property type="entry name" value="AI-2E_transport"/>
    <property type="match status" value="1"/>
</dbReference>
<gene>
    <name evidence="9" type="ORF">SG0102_04900</name>
</gene>
<dbReference type="PANTHER" id="PTHR21716:SF53">
    <property type="entry name" value="PERMEASE PERM-RELATED"/>
    <property type="match status" value="1"/>
</dbReference>
<protein>
    <submittedName>
        <fullName evidence="9">AI-2E family transporter</fullName>
    </submittedName>
</protein>
<evidence type="ECO:0000313" key="10">
    <source>
        <dbReference type="Proteomes" id="UP000268059"/>
    </source>
</evidence>
<feature type="transmembrane region" description="Helical" evidence="8">
    <location>
        <begin position="257"/>
        <end position="280"/>
    </location>
</feature>
<dbReference type="OrthoDB" id="9793390at2"/>
<keyword evidence="10" id="KW-1185">Reference proteome</keyword>
<evidence type="ECO:0000256" key="8">
    <source>
        <dbReference type="SAM" id="Phobius"/>
    </source>
</evidence>
<dbReference type="GO" id="GO:0055085">
    <property type="term" value="P:transmembrane transport"/>
    <property type="evidence" value="ECO:0007669"/>
    <property type="project" value="TreeGrafter"/>
</dbReference>
<feature type="transmembrane region" description="Helical" evidence="8">
    <location>
        <begin position="77"/>
        <end position="98"/>
    </location>
</feature>
<dbReference type="RefSeq" id="WP_157982955.1">
    <property type="nucleotide sequence ID" value="NZ_AP019309.1"/>
</dbReference>
<dbReference type="AlphaFoldDB" id="A0A3G9J477"/>
<evidence type="ECO:0000256" key="2">
    <source>
        <dbReference type="ARBA" id="ARBA00009773"/>
    </source>
</evidence>
<feature type="transmembrane region" description="Helical" evidence="8">
    <location>
        <begin position="172"/>
        <end position="194"/>
    </location>
</feature>
<feature type="transmembrane region" description="Helical" evidence="8">
    <location>
        <begin position="7"/>
        <end position="24"/>
    </location>
</feature>
<dbReference type="KEGG" id="ebm:SG0102_04900"/>
<evidence type="ECO:0000256" key="1">
    <source>
        <dbReference type="ARBA" id="ARBA00004651"/>
    </source>
</evidence>
<evidence type="ECO:0000256" key="7">
    <source>
        <dbReference type="ARBA" id="ARBA00023136"/>
    </source>
</evidence>
<reference evidence="9 10" key="1">
    <citation type="submission" date="2018-11" db="EMBL/GenBank/DDBJ databases">
        <title>Novel Erysipelotrichaceae bacterium isolated from small intestine of a swine.</title>
        <authorList>
            <person name="Kim J.S."/>
            <person name="Choe H."/>
            <person name="Lee Y.R."/>
            <person name="Kim K.M."/>
            <person name="Park D.S."/>
        </authorList>
    </citation>
    <scope>NUCLEOTIDE SEQUENCE [LARGE SCALE GENOMIC DNA]</scope>
    <source>
        <strain evidence="9 10">SG0102</strain>
    </source>
</reference>
<dbReference type="EMBL" id="AP019309">
    <property type="protein sequence ID" value="BBH25556.1"/>
    <property type="molecule type" value="Genomic_DNA"/>
</dbReference>
<evidence type="ECO:0000256" key="4">
    <source>
        <dbReference type="ARBA" id="ARBA00022475"/>
    </source>
</evidence>
<name>A0A3G9J477_9FIRM</name>